<dbReference type="Proteomes" id="UP001500683">
    <property type="component" value="Unassembled WGS sequence"/>
</dbReference>
<dbReference type="InterPro" id="IPR001509">
    <property type="entry name" value="Epimerase_deHydtase"/>
</dbReference>
<dbReference type="Gene3D" id="3.40.50.720">
    <property type="entry name" value="NAD(P)-binding Rossmann-like Domain"/>
    <property type="match status" value="1"/>
</dbReference>
<evidence type="ECO:0000313" key="2">
    <source>
        <dbReference type="EMBL" id="GAA4060714.1"/>
    </source>
</evidence>
<dbReference type="SUPFAM" id="SSF51735">
    <property type="entry name" value="NAD(P)-binding Rossmann-fold domains"/>
    <property type="match status" value="1"/>
</dbReference>
<gene>
    <name evidence="2" type="ORF">GCM10022214_11920</name>
</gene>
<dbReference type="EMBL" id="BAAAZG010000002">
    <property type="protein sequence ID" value="GAA4060714.1"/>
    <property type="molecule type" value="Genomic_DNA"/>
</dbReference>
<keyword evidence="3" id="KW-1185">Reference proteome</keyword>
<reference evidence="3" key="1">
    <citation type="journal article" date="2019" name="Int. J. Syst. Evol. Microbiol.">
        <title>The Global Catalogue of Microorganisms (GCM) 10K type strain sequencing project: providing services to taxonomists for standard genome sequencing and annotation.</title>
        <authorList>
            <consortium name="The Broad Institute Genomics Platform"/>
            <consortium name="The Broad Institute Genome Sequencing Center for Infectious Disease"/>
            <person name="Wu L."/>
            <person name="Ma J."/>
        </authorList>
    </citation>
    <scope>NUCLEOTIDE SEQUENCE [LARGE SCALE GENOMIC DNA]</scope>
    <source>
        <strain evidence="3">JCM 16702</strain>
    </source>
</reference>
<dbReference type="PANTHER" id="PTHR48079:SF6">
    <property type="entry name" value="NAD(P)-BINDING DOMAIN-CONTAINING PROTEIN-RELATED"/>
    <property type="match status" value="1"/>
</dbReference>
<evidence type="ECO:0000259" key="1">
    <source>
        <dbReference type="Pfam" id="PF01370"/>
    </source>
</evidence>
<dbReference type="RefSeq" id="WP_344941863.1">
    <property type="nucleotide sequence ID" value="NZ_BAAAZG010000002.1"/>
</dbReference>
<dbReference type="Pfam" id="PF01370">
    <property type="entry name" value="Epimerase"/>
    <property type="match status" value="1"/>
</dbReference>
<protein>
    <submittedName>
        <fullName evidence="2">SDR family oxidoreductase</fullName>
    </submittedName>
</protein>
<name>A0ABP7V6N5_9ACTN</name>
<dbReference type="InterPro" id="IPR036291">
    <property type="entry name" value="NAD(P)-bd_dom_sf"/>
</dbReference>
<accession>A0ABP7V6N5</accession>
<dbReference type="PANTHER" id="PTHR48079">
    <property type="entry name" value="PROTEIN YEEZ"/>
    <property type="match status" value="1"/>
</dbReference>
<proteinExistence type="predicted"/>
<dbReference type="InterPro" id="IPR051783">
    <property type="entry name" value="NAD(P)-dependent_oxidoreduct"/>
</dbReference>
<feature type="domain" description="NAD-dependent epimerase/dehydratase" evidence="1">
    <location>
        <begin position="72"/>
        <end position="203"/>
    </location>
</feature>
<evidence type="ECO:0000313" key="3">
    <source>
        <dbReference type="Proteomes" id="UP001500683"/>
    </source>
</evidence>
<comment type="caution">
    <text evidence="2">The sequence shown here is derived from an EMBL/GenBank/DDBJ whole genome shotgun (WGS) entry which is preliminary data.</text>
</comment>
<organism evidence="2 3">
    <name type="scientific">Actinomadura miaoliensis</name>
    <dbReference type="NCBI Taxonomy" id="430685"/>
    <lineage>
        <taxon>Bacteria</taxon>
        <taxon>Bacillati</taxon>
        <taxon>Actinomycetota</taxon>
        <taxon>Actinomycetes</taxon>
        <taxon>Streptosporangiales</taxon>
        <taxon>Thermomonosporaceae</taxon>
        <taxon>Actinomadura</taxon>
    </lineage>
</organism>
<sequence>MRVLVTGGTAFLSRAVAETALARGHQVVCLTRGASGPPPPGTTHVRADWSLADPGPPPDGTFDAVIDVARRPARHVRLLAERMRDRVGHWTFVSSCLVYRDRSTPGATTDAELVEPDEAGPFPQAKRASEQTVARLFGPRALIVRPGLVVGRGDRSDRFGYWPARLARGGTVLAPGGPDDLVQWIDVADLAEWLVECAERRRSGAFDAVGTPVGFGAVLDGMAAALSTRCDVVWVPQDFLLAAGVTPWSGPRSLPLWVRRPEEAGLLSRDPRPASQAGLRSRPLAETVRACLDWERSLGPARERKAGLDPATERAVLDGWSRQGG</sequence>